<feature type="domain" description="YchJ-like middle NTF2-like" evidence="2">
    <location>
        <begin position="37"/>
        <end position="131"/>
    </location>
</feature>
<gene>
    <name evidence="3" type="ORF">JOF46_000220</name>
</gene>
<dbReference type="InterPro" id="IPR032710">
    <property type="entry name" value="NTF2-like_dom_sf"/>
</dbReference>
<comment type="caution">
    <text evidence="3">The sequence shown here is derived from an EMBL/GenBank/DDBJ whole genome shotgun (WGS) entry which is preliminary data.</text>
</comment>
<evidence type="ECO:0000313" key="3">
    <source>
        <dbReference type="EMBL" id="MBP2372308.1"/>
    </source>
</evidence>
<organism evidence="3 4">
    <name type="scientific">Paeniglutamicibacter psychrophenolicus</name>
    <dbReference type="NCBI Taxonomy" id="257454"/>
    <lineage>
        <taxon>Bacteria</taxon>
        <taxon>Bacillati</taxon>
        <taxon>Actinomycetota</taxon>
        <taxon>Actinomycetes</taxon>
        <taxon>Micrococcales</taxon>
        <taxon>Micrococcaceae</taxon>
        <taxon>Paeniglutamicibacter</taxon>
    </lineage>
</organism>
<dbReference type="SUPFAM" id="SSF54427">
    <property type="entry name" value="NTF2-like"/>
    <property type="match status" value="1"/>
</dbReference>
<dbReference type="EMBL" id="JAGIOE010000001">
    <property type="protein sequence ID" value="MBP2372308.1"/>
    <property type="molecule type" value="Genomic_DNA"/>
</dbReference>
<accession>A0ABS4W8R9</accession>
<dbReference type="Pfam" id="PF17775">
    <property type="entry name" value="YchJ_M-like"/>
    <property type="match status" value="1"/>
</dbReference>
<protein>
    <recommendedName>
        <fullName evidence="1">UPF0225 protein JOF46_000220</fullName>
    </recommendedName>
</protein>
<comment type="similarity">
    <text evidence="1">Belongs to the UPF0225 family.</text>
</comment>
<name>A0ABS4W8R9_9MICC</name>
<dbReference type="InterPro" id="IPR048469">
    <property type="entry name" value="YchJ-like_M"/>
</dbReference>
<evidence type="ECO:0000259" key="2">
    <source>
        <dbReference type="Pfam" id="PF17775"/>
    </source>
</evidence>
<dbReference type="InterPro" id="IPR023006">
    <property type="entry name" value="YchJ-like"/>
</dbReference>
<keyword evidence="4" id="KW-1185">Reference proteome</keyword>
<evidence type="ECO:0000313" key="4">
    <source>
        <dbReference type="Proteomes" id="UP000766570"/>
    </source>
</evidence>
<dbReference type="Gene3D" id="3.10.450.50">
    <property type="match status" value="1"/>
</dbReference>
<sequence>MEKDSRCPCNSGESYESCCGRYHQGFNDPNTPAWPGTAVALMRSRFSAFALGLPEFLLATWHPDTRPAELELDEAIVWQDLDIIRTEAGGPFDSNGIVEFEAHYRLLNQSNSQHEVSDFVREGGRWYYLDGDD</sequence>
<reference evidence="3 4" key="1">
    <citation type="submission" date="2021-03" db="EMBL/GenBank/DDBJ databases">
        <title>Sequencing the genomes of 1000 actinobacteria strains.</title>
        <authorList>
            <person name="Klenk H.-P."/>
        </authorList>
    </citation>
    <scope>NUCLEOTIDE SEQUENCE [LARGE SCALE GENOMIC DNA]</scope>
    <source>
        <strain evidence="3 4">DSM 15454</strain>
    </source>
</reference>
<proteinExistence type="inferred from homology"/>
<evidence type="ECO:0000256" key="1">
    <source>
        <dbReference type="HAMAP-Rule" id="MF_00612"/>
    </source>
</evidence>
<dbReference type="RefSeq" id="WP_209905641.1">
    <property type="nucleotide sequence ID" value="NZ_BAAAMI010000022.1"/>
</dbReference>
<dbReference type="Proteomes" id="UP000766570">
    <property type="component" value="Unassembled WGS sequence"/>
</dbReference>
<dbReference type="HAMAP" id="MF_00612">
    <property type="entry name" value="UPF0225"/>
    <property type="match status" value="1"/>
</dbReference>